<comment type="caution">
    <text evidence="1">The sequence shown here is derived from an EMBL/GenBank/DDBJ whole genome shotgun (WGS) entry which is preliminary data.</text>
</comment>
<dbReference type="EMBL" id="JADQDQ010000013">
    <property type="protein sequence ID" value="MBF9239476.1"/>
    <property type="molecule type" value="Genomic_DNA"/>
</dbReference>
<dbReference type="Proteomes" id="UP000597617">
    <property type="component" value="Unassembled WGS sequence"/>
</dbReference>
<gene>
    <name evidence="1" type="ORF">I2I05_18935</name>
</gene>
<protein>
    <submittedName>
        <fullName evidence="1">Uncharacterized protein</fullName>
    </submittedName>
</protein>
<name>A0ABS0IM81_9BACT</name>
<evidence type="ECO:0000313" key="1">
    <source>
        <dbReference type="EMBL" id="MBF9239476.1"/>
    </source>
</evidence>
<evidence type="ECO:0000313" key="2">
    <source>
        <dbReference type="Proteomes" id="UP000597617"/>
    </source>
</evidence>
<sequence length="181" mass="19672">MLPVISIPPSECFNIGGLRGLRVWPAGNVRGYAEPVASVVATELDLFDPANFADIYFLDESASYDEDPEQNEQGDFYKVKLQLLVAGDAPDVSEAVARLTGGRYLAAFLDGNGRTKLAGTPEWPLKLLIGTETGRKPTDRNALPFTFTGVLPARAPFFLEQELLPADARRAWSAGFSFGFS</sequence>
<dbReference type="RefSeq" id="WP_196283828.1">
    <property type="nucleotide sequence ID" value="NZ_JADQDQ010000013.1"/>
</dbReference>
<accession>A0ABS0IM81</accession>
<keyword evidence="2" id="KW-1185">Reference proteome</keyword>
<proteinExistence type="predicted"/>
<reference evidence="1 2" key="1">
    <citation type="submission" date="2020-11" db="EMBL/GenBank/DDBJ databases">
        <authorList>
            <person name="Kim M.K."/>
        </authorList>
    </citation>
    <scope>NUCLEOTIDE SEQUENCE [LARGE SCALE GENOMIC DNA]</scope>
    <source>
        <strain evidence="1 2">BT683</strain>
    </source>
</reference>
<organism evidence="1 2">
    <name type="scientific">Hymenobacter jeongseonensis</name>
    <dbReference type="NCBI Taxonomy" id="2791027"/>
    <lineage>
        <taxon>Bacteria</taxon>
        <taxon>Pseudomonadati</taxon>
        <taxon>Bacteroidota</taxon>
        <taxon>Cytophagia</taxon>
        <taxon>Cytophagales</taxon>
        <taxon>Hymenobacteraceae</taxon>
        <taxon>Hymenobacter</taxon>
    </lineage>
</organism>